<gene>
    <name evidence="1" type="ORF">CLAC_09670</name>
</gene>
<dbReference type="Proteomes" id="UP000058446">
    <property type="component" value="Chromosome"/>
</dbReference>
<protein>
    <submittedName>
        <fullName evidence="1">Uncharacterized protein</fullName>
    </submittedName>
</protein>
<dbReference type="AlphaFoldDB" id="A0A0K2H3N0"/>
<reference evidence="1 2" key="1">
    <citation type="submission" date="2013-10" db="EMBL/GenBank/DDBJ databases">
        <title>Complete genome sequence of Corynebacterium lactis DSM 45799(T), isolated from raw cow milk.</title>
        <authorList>
            <person name="Ruckert C."/>
            <person name="Albersmeier A."/>
            <person name="Lipski A."/>
            <person name="Kalinowski J."/>
        </authorList>
    </citation>
    <scope>NUCLEOTIDE SEQUENCE [LARGE SCALE GENOMIC DNA]</scope>
    <source>
        <strain evidence="1 2">RW2-5</strain>
    </source>
</reference>
<name>A0A0K2H3N0_9CORY</name>
<organism evidence="1 2">
    <name type="scientific">Corynebacterium lactis RW2-5</name>
    <dbReference type="NCBI Taxonomy" id="1408189"/>
    <lineage>
        <taxon>Bacteria</taxon>
        <taxon>Bacillati</taxon>
        <taxon>Actinomycetota</taxon>
        <taxon>Actinomycetes</taxon>
        <taxon>Mycobacteriales</taxon>
        <taxon>Corynebacteriaceae</taxon>
        <taxon>Corynebacterium</taxon>
    </lineage>
</organism>
<dbReference type="KEGG" id="clw:CLAC_09670"/>
<dbReference type="EMBL" id="CP006841">
    <property type="protein sequence ID" value="ALA68644.1"/>
    <property type="molecule type" value="Genomic_DNA"/>
</dbReference>
<evidence type="ECO:0000313" key="1">
    <source>
        <dbReference type="EMBL" id="ALA68644.1"/>
    </source>
</evidence>
<keyword evidence="2" id="KW-1185">Reference proteome</keyword>
<proteinExistence type="predicted"/>
<evidence type="ECO:0000313" key="2">
    <source>
        <dbReference type="Proteomes" id="UP000058446"/>
    </source>
</evidence>
<dbReference type="PATRIC" id="fig|1408189.4.peg.1939"/>
<accession>A0A0K2H3N0</accession>
<sequence length="248" mass="26905">MRPGDLGKLQNINGDSINWGQLTGITAAAEEARSGFLQGLKSSIISPLVKAFTGSEGDLPDLTTAITDQQSKTQELWDERGRAAVFSSANLAYRGDQSIHARMRIPFTEQVGPMIGAEIDPKGGLILKTPGSWLIIAKVGVSGTRAFGQDWQRMWIEARKGGWRFAESWATSIAGVEQATMVDIMPVVISPEQAEHGVSISVFQDAGRHRYLLGGHGYTMLFAQKLSSTREMSTVDPGDPGIFEEENP</sequence>
<dbReference type="STRING" id="1408189.CLAC_09670"/>